<keyword evidence="2" id="KW-1185">Reference proteome</keyword>
<accession>A0A7T8GU51</accession>
<name>A0A7T8GU51_CALRO</name>
<protein>
    <submittedName>
        <fullName evidence="1">Uncharacterized protein</fullName>
    </submittedName>
</protein>
<dbReference type="AlphaFoldDB" id="A0A7T8GU51"/>
<reference evidence="2" key="1">
    <citation type="submission" date="2021-01" db="EMBL/GenBank/DDBJ databases">
        <title>Caligus Genome Assembly.</title>
        <authorList>
            <person name="Gallardo-Escarate C."/>
        </authorList>
    </citation>
    <scope>NUCLEOTIDE SEQUENCE [LARGE SCALE GENOMIC DNA]</scope>
</reference>
<evidence type="ECO:0000313" key="2">
    <source>
        <dbReference type="Proteomes" id="UP000595437"/>
    </source>
</evidence>
<gene>
    <name evidence="1" type="ORF">FKW44_018259</name>
</gene>
<sequence>MGIQLIRNQEGWPHQGLGLGQLQVIHITNFVSLSAVVAEIDLIKKGMLTLRNSWVALEVWAGFPHLLEDHVAIREVGRDPGQQLGPQLLDVGV</sequence>
<dbReference type="EMBL" id="CP045901">
    <property type="protein sequence ID" value="QQP37849.1"/>
    <property type="molecule type" value="Genomic_DNA"/>
</dbReference>
<organism evidence="1 2">
    <name type="scientific">Caligus rogercresseyi</name>
    <name type="common">Sea louse</name>
    <dbReference type="NCBI Taxonomy" id="217165"/>
    <lineage>
        <taxon>Eukaryota</taxon>
        <taxon>Metazoa</taxon>
        <taxon>Ecdysozoa</taxon>
        <taxon>Arthropoda</taxon>
        <taxon>Crustacea</taxon>
        <taxon>Multicrustacea</taxon>
        <taxon>Hexanauplia</taxon>
        <taxon>Copepoda</taxon>
        <taxon>Siphonostomatoida</taxon>
        <taxon>Caligidae</taxon>
        <taxon>Caligus</taxon>
    </lineage>
</organism>
<evidence type="ECO:0000313" key="1">
    <source>
        <dbReference type="EMBL" id="QQP37849.1"/>
    </source>
</evidence>
<proteinExistence type="predicted"/>
<dbReference type="Proteomes" id="UP000595437">
    <property type="component" value="Chromosome 12"/>
</dbReference>